<dbReference type="EMBL" id="JASBNA010000006">
    <property type="protein sequence ID" value="KAK7691076.1"/>
    <property type="molecule type" value="Genomic_DNA"/>
</dbReference>
<keyword evidence="3" id="KW-1185">Reference proteome</keyword>
<sequence>MSVQNVSMYPTAKEAIVVELAEELMIDTMKRYDPSHDAYHVQRVRKTALQLARTHTSSPGPDLLVVEVAALLHDVLDKKYVSAEQSADPYAYFTPFFTSVAQLGGADLIADGRARIITRIIENVSWSTEKKLREAGKIEEWHRTCIELHCVQDADRLDAIGAFGIMRCAAYSTVTNSPLHTPLNDPAHAKSSIQHFHDKLLHIREQLKTDIGKRLAEKRHQLMLDFLAGAEAEYNVEL</sequence>
<dbReference type="SMART" id="SM00471">
    <property type="entry name" value="HDc"/>
    <property type="match status" value="1"/>
</dbReference>
<evidence type="ECO:0000313" key="2">
    <source>
        <dbReference type="EMBL" id="KAK7691076.1"/>
    </source>
</evidence>
<dbReference type="CDD" id="cd00077">
    <property type="entry name" value="HDc"/>
    <property type="match status" value="1"/>
</dbReference>
<dbReference type="AlphaFoldDB" id="A0AAW0GE55"/>
<evidence type="ECO:0000313" key="3">
    <source>
        <dbReference type="Proteomes" id="UP001385951"/>
    </source>
</evidence>
<accession>A0AAW0GE55</accession>
<comment type="caution">
    <text evidence="2">The sequence shown here is derived from an EMBL/GenBank/DDBJ whole genome shotgun (WGS) entry which is preliminary data.</text>
</comment>
<dbReference type="Gene3D" id="1.10.3210.50">
    <property type="match status" value="1"/>
</dbReference>
<dbReference type="PANTHER" id="PTHR33594">
    <property type="entry name" value="SUPERFAMILY HYDROLASE, PUTATIVE (AFU_ORTHOLOGUE AFUA_1G03035)-RELATED"/>
    <property type="match status" value="1"/>
</dbReference>
<dbReference type="InterPro" id="IPR003607">
    <property type="entry name" value="HD/PDEase_dom"/>
</dbReference>
<gene>
    <name evidence="2" type="ORF">QCA50_006179</name>
</gene>
<protein>
    <recommendedName>
        <fullName evidence="1">HD/PDEase domain-containing protein</fullName>
    </recommendedName>
</protein>
<proteinExistence type="predicted"/>
<dbReference type="SUPFAM" id="SSF109604">
    <property type="entry name" value="HD-domain/PDEase-like"/>
    <property type="match status" value="1"/>
</dbReference>
<name>A0AAW0GE55_9APHY</name>
<reference evidence="2 3" key="1">
    <citation type="submission" date="2022-09" db="EMBL/GenBank/DDBJ databases">
        <authorList>
            <person name="Palmer J.M."/>
        </authorList>
    </citation>
    <scope>NUCLEOTIDE SEQUENCE [LARGE SCALE GENOMIC DNA]</scope>
    <source>
        <strain evidence="2 3">DSM 7382</strain>
    </source>
</reference>
<dbReference type="Proteomes" id="UP001385951">
    <property type="component" value="Unassembled WGS sequence"/>
</dbReference>
<organism evidence="2 3">
    <name type="scientific">Cerrena zonata</name>
    <dbReference type="NCBI Taxonomy" id="2478898"/>
    <lineage>
        <taxon>Eukaryota</taxon>
        <taxon>Fungi</taxon>
        <taxon>Dikarya</taxon>
        <taxon>Basidiomycota</taxon>
        <taxon>Agaricomycotina</taxon>
        <taxon>Agaricomycetes</taxon>
        <taxon>Polyporales</taxon>
        <taxon>Cerrenaceae</taxon>
        <taxon>Cerrena</taxon>
    </lineage>
</organism>
<feature type="domain" description="HD/PDEase" evidence="1">
    <location>
        <begin position="33"/>
        <end position="169"/>
    </location>
</feature>
<evidence type="ECO:0000259" key="1">
    <source>
        <dbReference type="SMART" id="SM00471"/>
    </source>
</evidence>
<dbReference type="PANTHER" id="PTHR33594:SF1">
    <property type="entry name" value="HD_PDEASE DOMAIN-CONTAINING PROTEIN"/>
    <property type="match status" value="1"/>
</dbReference>